<dbReference type="KEGG" id="vcn:VOLCADRAFT_62121"/>
<dbReference type="PANTHER" id="PTHR45614:SF25">
    <property type="entry name" value="MYB PROTEIN"/>
    <property type="match status" value="1"/>
</dbReference>
<name>D8U0E4_VOLCA</name>
<dbReference type="RefSeq" id="XP_002952054.1">
    <property type="nucleotide sequence ID" value="XM_002952008.1"/>
</dbReference>
<dbReference type="Pfam" id="PF13921">
    <property type="entry name" value="Myb_DNA-bind_6"/>
    <property type="match status" value="1"/>
</dbReference>
<protein>
    <submittedName>
        <fullName evidence="3">Transcription factor Myb3</fullName>
    </submittedName>
</protein>
<reference evidence="3 4" key="1">
    <citation type="journal article" date="2010" name="Science">
        <title>Genomic analysis of organismal complexity in the multicellular green alga Volvox carteri.</title>
        <authorList>
            <person name="Prochnik S.E."/>
            <person name="Umen J."/>
            <person name="Nedelcu A.M."/>
            <person name="Hallmann A."/>
            <person name="Miller S.M."/>
            <person name="Nishii I."/>
            <person name="Ferris P."/>
            <person name="Kuo A."/>
            <person name="Mitros T."/>
            <person name="Fritz-Laylin L.K."/>
            <person name="Hellsten U."/>
            <person name="Chapman J."/>
            <person name="Simakov O."/>
            <person name="Rensing S.A."/>
            <person name="Terry A."/>
            <person name="Pangilinan J."/>
            <person name="Kapitonov V."/>
            <person name="Jurka J."/>
            <person name="Salamov A."/>
            <person name="Shapiro H."/>
            <person name="Schmutz J."/>
            <person name="Grimwood J."/>
            <person name="Lindquist E."/>
            <person name="Lucas S."/>
            <person name="Grigoriev I.V."/>
            <person name="Schmitt R."/>
            <person name="Kirk D."/>
            <person name="Rokhsar D.S."/>
        </authorList>
    </citation>
    <scope>NUCLEOTIDE SEQUENCE [LARGE SCALE GENOMIC DNA]</scope>
    <source>
        <strain evidence="4">f. Nagariensis / Eve</strain>
    </source>
</reference>
<dbReference type="AlphaFoldDB" id="D8U0E4"/>
<evidence type="ECO:0000259" key="2">
    <source>
        <dbReference type="PROSITE" id="PS51294"/>
    </source>
</evidence>
<evidence type="ECO:0000313" key="3">
    <source>
        <dbReference type="EMBL" id="EFJ46845.1"/>
    </source>
</evidence>
<keyword evidence="4" id="KW-1185">Reference proteome</keyword>
<gene>
    <name evidence="3" type="primary">myb3</name>
    <name evidence="3" type="ORF">VOLCADRAFT_62121</name>
</gene>
<dbReference type="eggNOG" id="KOG0048">
    <property type="taxonomic scope" value="Eukaryota"/>
</dbReference>
<feature type="domain" description="HTH myb-type" evidence="2">
    <location>
        <begin position="1"/>
        <end position="45"/>
    </location>
</feature>
<dbReference type="GO" id="GO:0000981">
    <property type="term" value="F:DNA-binding transcription factor activity, RNA polymerase II-specific"/>
    <property type="evidence" value="ECO:0007669"/>
    <property type="project" value="TreeGrafter"/>
</dbReference>
<sequence length="114" mass="12969">VFRFVSEHGATNWKDVATVMNKAFSTGRTAKQCKDMWFDHLSPTLRRSPWTYEEDMLLMAAHQALGDGKLRLGMKKWRMIAERIPGRSGPGVQVRRCDVRLIDLSFATAQLCVA</sequence>
<dbReference type="GO" id="GO:0005634">
    <property type="term" value="C:nucleus"/>
    <property type="evidence" value="ECO:0007669"/>
    <property type="project" value="TreeGrafter"/>
</dbReference>
<feature type="domain" description="Myb-like" evidence="1">
    <location>
        <begin position="42"/>
        <end position="95"/>
    </location>
</feature>
<dbReference type="PANTHER" id="PTHR45614">
    <property type="entry name" value="MYB PROTEIN-RELATED"/>
    <property type="match status" value="1"/>
</dbReference>
<dbReference type="InterPro" id="IPR001005">
    <property type="entry name" value="SANT/Myb"/>
</dbReference>
<dbReference type="PROSITE" id="PS50090">
    <property type="entry name" value="MYB_LIKE"/>
    <property type="match status" value="2"/>
</dbReference>
<dbReference type="GO" id="GO:0000978">
    <property type="term" value="F:RNA polymerase II cis-regulatory region sequence-specific DNA binding"/>
    <property type="evidence" value="ECO:0007669"/>
    <property type="project" value="TreeGrafter"/>
</dbReference>
<dbReference type="SUPFAM" id="SSF46689">
    <property type="entry name" value="Homeodomain-like"/>
    <property type="match status" value="1"/>
</dbReference>
<dbReference type="CDD" id="cd00167">
    <property type="entry name" value="SANT"/>
    <property type="match status" value="2"/>
</dbReference>
<dbReference type="Gene3D" id="1.10.10.60">
    <property type="entry name" value="Homeodomain-like"/>
    <property type="match status" value="2"/>
</dbReference>
<dbReference type="SMART" id="SM00717">
    <property type="entry name" value="SANT"/>
    <property type="match status" value="2"/>
</dbReference>
<organism evidence="4">
    <name type="scientific">Volvox carteri f. nagariensis</name>
    <dbReference type="NCBI Taxonomy" id="3068"/>
    <lineage>
        <taxon>Eukaryota</taxon>
        <taxon>Viridiplantae</taxon>
        <taxon>Chlorophyta</taxon>
        <taxon>core chlorophytes</taxon>
        <taxon>Chlorophyceae</taxon>
        <taxon>CS clade</taxon>
        <taxon>Chlamydomonadales</taxon>
        <taxon>Volvocaceae</taxon>
        <taxon>Volvox</taxon>
    </lineage>
</organism>
<accession>D8U0E4</accession>
<dbReference type="InterPro" id="IPR009057">
    <property type="entry name" value="Homeodomain-like_sf"/>
</dbReference>
<dbReference type="STRING" id="3068.D8U0E4"/>
<dbReference type="EMBL" id="GL378348">
    <property type="protein sequence ID" value="EFJ46845.1"/>
    <property type="molecule type" value="Genomic_DNA"/>
</dbReference>
<dbReference type="InterPro" id="IPR017930">
    <property type="entry name" value="Myb_dom"/>
</dbReference>
<proteinExistence type="predicted"/>
<evidence type="ECO:0000259" key="1">
    <source>
        <dbReference type="PROSITE" id="PS50090"/>
    </source>
</evidence>
<dbReference type="PROSITE" id="PS51294">
    <property type="entry name" value="HTH_MYB"/>
    <property type="match status" value="1"/>
</dbReference>
<dbReference type="InParanoid" id="D8U0E4"/>
<feature type="domain" description="Myb-like" evidence="1">
    <location>
        <begin position="1"/>
        <end position="41"/>
    </location>
</feature>
<evidence type="ECO:0000313" key="4">
    <source>
        <dbReference type="Proteomes" id="UP000001058"/>
    </source>
</evidence>
<dbReference type="InterPro" id="IPR050560">
    <property type="entry name" value="MYB_TF"/>
</dbReference>
<dbReference type="GeneID" id="9628389"/>
<dbReference type="OrthoDB" id="2143914at2759"/>
<feature type="non-terminal residue" evidence="3">
    <location>
        <position position="1"/>
    </location>
</feature>
<dbReference type="Proteomes" id="UP000001058">
    <property type="component" value="Unassembled WGS sequence"/>
</dbReference>